<reference evidence="1 2" key="1">
    <citation type="journal article" date="2024" name="Nat. Commun.">
        <title>Phylogenomics reveals the evolutionary origins of lichenization in chlorophyte algae.</title>
        <authorList>
            <person name="Puginier C."/>
            <person name="Libourel C."/>
            <person name="Otte J."/>
            <person name="Skaloud P."/>
            <person name="Haon M."/>
            <person name="Grisel S."/>
            <person name="Petersen M."/>
            <person name="Berrin J.G."/>
            <person name="Delaux P.M."/>
            <person name="Dal Grande F."/>
            <person name="Keller J."/>
        </authorList>
    </citation>
    <scope>NUCLEOTIDE SEQUENCE [LARGE SCALE GENOMIC DNA]</scope>
    <source>
        <strain evidence="1 2">SAG 2145</strain>
    </source>
</reference>
<dbReference type="AlphaFoldDB" id="A0AAW1S6T4"/>
<accession>A0AAW1S6T4</accession>
<evidence type="ECO:0000313" key="2">
    <source>
        <dbReference type="Proteomes" id="UP001438707"/>
    </source>
</evidence>
<sequence length="148" mass="16496">MLSNMSVSKLALADKILVEKVFALQNGNLVGGTITNSDTAILLERLGFDLADKRIDLHRPQYNVADFIEVVGAACANVHDQRQLAHAFRLFTDQPLASRLISLAQLQQTLVYAGSRSAHETSRLTEKVQIDSQGSLNYHRLVQQYLFE</sequence>
<dbReference type="Proteomes" id="UP001438707">
    <property type="component" value="Unassembled WGS sequence"/>
</dbReference>
<protein>
    <submittedName>
        <fullName evidence="1">Uncharacterized protein</fullName>
    </submittedName>
</protein>
<name>A0AAW1S6T4_9CHLO</name>
<comment type="caution">
    <text evidence="1">The sequence shown here is derived from an EMBL/GenBank/DDBJ whole genome shotgun (WGS) entry which is preliminary data.</text>
</comment>
<proteinExistence type="predicted"/>
<organism evidence="1 2">
    <name type="scientific">Apatococcus lobatus</name>
    <dbReference type="NCBI Taxonomy" id="904363"/>
    <lineage>
        <taxon>Eukaryota</taxon>
        <taxon>Viridiplantae</taxon>
        <taxon>Chlorophyta</taxon>
        <taxon>core chlorophytes</taxon>
        <taxon>Trebouxiophyceae</taxon>
        <taxon>Chlorellales</taxon>
        <taxon>Chlorellaceae</taxon>
        <taxon>Apatococcus</taxon>
    </lineage>
</organism>
<keyword evidence="2" id="KW-1185">Reference proteome</keyword>
<gene>
    <name evidence="1" type="ORF">WJX74_005308</name>
</gene>
<dbReference type="EMBL" id="JALJOS010000003">
    <property type="protein sequence ID" value="KAK9841416.1"/>
    <property type="molecule type" value="Genomic_DNA"/>
</dbReference>
<evidence type="ECO:0000313" key="1">
    <source>
        <dbReference type="EMBL" id="KAK9841416.1"/>
    </source>
</evidence>